<feature type="compositionally biased region" description="Basic and acidic residues" evidence="1">
    <location>
        <begin position="48"/>
        <end position="59"/>
    </location>
</feature>
<name>A0A8K1GXC5_9PASS</name>
<evidence type="ECO:0000313" key="3">
    <source>
        <dbReference type="EMBL" id="TRZ25015.1"/>
    </source>
</evidence>
<accession>A0A8K1GXC5</accession>
<dbReference type="Gene3D" id="2.60.120.200">
    <property type="match status" value="1"/>
</dbReference>
<dbReference type="OrthoDB" id="10253954at2759"/>
<dbReference type="PROSITE" id="PS50060">
    <property type="entry name" value="MAM_2"/>
    <property type="match status" value="1"/>
</dbReference>
<sequence>MLIQFLSGCCTFDEPLSSCGYSQSDDDDLNWDQVNAPVKPSSGQGIPSEDRQELHERSGKSFLSKPEYSQSNLEDKLTAEGNPM</sequence>
<dbReference type="GO" id="GO:0016020">
    <property type="term" value="C:membrane"/>
    <property type="evidence" value="ECO:0007669"/>
    <property type="project" value="InterPro"/>
</dbReference>
<evidence type="ECO:0000256" key="1">
    <source>
        <dbReference type="SAM" id="MobiDB-lite"/>
    </source>
</evidence>
<feature type="domain" description="MAM" evidence="2">
    <location>
        <begin position="8"/>
        <end position="59"/>
    </location>
</feature>
<dbReference type="Proteomes" id="UP000796761">
    <property type="component" value="Unassembled WGS sequence"/>
</dbReference>
<dbReference type="EMBL" id="SWJQ01000035">
    <property type="protein sequence ID" value="TRZ25015.1"/>
    <property type="molecule type" value="Genomic_DNA"/>
</dbReference>
<reference evidence="3" key="1">
    <citation type="submission" date="2019-04" db="EMBL/GenBank/DDBJ databases">
        <title>Genome assembly of Zosterops borbonicus 15179.</title>
        <authorList>
            <person name="Leroy T."/>
            <person name="Anselmetti Y."/>
            <person name="Tilak M.-K."/>
            <person name="Nabholz B."/>
        </authorList>
    </citation>
    <scope>NUCLEOTIDE SEQUENCE</scope>
    <source>
        <strain evidence="3">HGM_15179</strain>
        <tissue evidence="3">Muscle</tissue>
    </source>
</reference>
<evidence type="ECO:0000259" key="2">
    <source>
        <dbReference type="PROSITE" id="PS50060"/>
    </source>
</evidence>
<feature type="region of interest" description="Disordered" evidence="1">
    <location>
        <begin position="21"/>
        <end position="84"/>
    </location>
</feature>
<proteinExistence type="predicted"/>
<dbReference type="AlphaFoldDB" id="A0A8K1GXC5"/>
<organism evidence="3 4">
    <name type="scientific">Zosterops borbonicus</name>
    <dbReference type="NCBI Taxonomy" id="364589"/>
    <lineage>
        <taxon>Eukaryota</taxon>
        <taxon>Metazoa</taxon>
        <taxon>Chordata</taxon>
        <taxon>Craniata</taxon>
        <taxon>Vertebrata</taxon>
        <taxon>Euteleostomi</taxon>
        <taxon>Archelosauria</taxon>
        <taxon>Archosauria</taxon>
        <taxon>Dinosauria</taxon>
        <taxon>Saurischia</taxon>
        <taxon>Theropoda</taxon>
        <taxon>Coelurosauria</taxon>
        <taxon>Aves</taxon>
        <taxon>Neognathae</taxon>
        <taxon>Neoaves</taxon>
        <taxon>Telluraves</taxon>
        <taxon>Australaves</taxon>
        <taxon>Passeriformes</taxon>
        <taxon>Sylvioidea</taxon>
        <taxon>Zosteropidae</taxon>
        <taxon>Zosterops</taxon>
    </lineage>
</organism>
<keyword evidence="4" id="KW-1185">Reference proteome</keyword>
<dbReference type="InterPro" id="IPR000998">
    <property type="entry name" value="MAM_dom"/>
</dbReference>
<gene>
    <name evidence="3" type="ORF">HGM15179_002120</name>
</gene>
<comment type="caution">
    <text evidence="3">The sequence shown here is derived from an EMBL/GenBank/DDBJ whole genome shotgun (WGS) entry which is preliminary data.</text>
</comment>
<protein>
    <recommendedName>
        <fullName evidence="2">MAM domain-containing protein</fullName>
    </recommendedName>
</protein>
<evidence type="ECO:0000313" key="4">
    <source>
        <dbReference type="Proteomes" id="UP000796761"/>
    </source>
</evidence>